<dbReference type="AlphaFoldDB" id="Q0RM21"/>
<organism evidence="2 3">
    <name type="scientific">Frankia alni (strain DSM 45986 / CECT 9034 / ACN14a)</name>
    <dbReference type="NCBI Taxonomy" id="326424"/>
    <lineage>
        <taxon>Bacteria</taxon>
        <taxon>Bacillati</taxon>
        <taxon>Actinomycetota</taxon>
        <taxon>Actinomycetes</taxon>
        <taxon>Frankiales</taxon>
        <taxon>Frankiaceae</taxon>
        <taxon>Frankia</taxon>
    </lineage>
</organism>
<keyword evidence="3" id="KW-1185">Reference proteome</keyword>
<dbReference type="STRING" id="326424.FRAAL2787"/>
<evidence type="ECO:0000256" key="1">
    <source>
        <dbReference type="SAM" id="MobiDB-lite"/>
    </source>
</evidence>
<dbReference type="KEGG" id="fal:FRAAL2787"/>
<accession>Q0RM21</accession>
<sequence>MKDEVTGGKDGQGQPLYEWSRYMQKVRDERYDGNASAMSRALKERLPGHPVGQQRISAWIKGAQMPGLGRRQEIVAALGDPWHDRLADGIAANRPRGRQAVAAPPPASSPTVPDEVPAVNLDVGGELPTVTRRPGFSPTESRPRHSGPTRFVQIDGPDGIKVLVPDGLVGGDPERLGELIQAAVTAVLATVTVK</sequence>
<dbReference type="EMBL" id="CT573213">
    <property type="protein sequence ID" value="CAJ61431.1"/>
    <property type="molecule type" value="Genomic_DNA"/>
</dbReference>
<proteinExistence type="predicted"/>
<evidence type="ECO:0000313" key="3">
    <source>
        <dbReference type="Proteomes" id="UP000000657"/>
    </source>
</evidence>
<feature type="region of interest" description="Disordered" evidence="1">
    <location>
        <begin position="130"/>
        <end position="151"/>
    </location>
</feature>
<dbReference type="HOGENOM" id="CLU_1400689_0_0_11"/>
<gene>
    <name evidence="2" type="ordered locus">FRAAL2787</name>
</gene>
<protein>
    <submittedName>
        <fullName evidence="2">Uncharacterized protein</fullName>
    </submittedName>
</protein>
<name>Q0RM21_FRAAA</name>
<dbReference type="RefSeq" id="WP_011603939.1">
    <property type="nucleotide sequence ID" value="NC_008278.1"/>
</dbReference>
<reference evidence="2 3" key="1">
    <citation type="journal article" date="2007" name="Genome Res.">
        <title>Genome characteristics of facultatively symbiotic Frankia sp. strains reflect host range and host plant biogeography.</title>
        <authorList>
            <person name="Normand P."/>
            <person name="Lapierre P."/>
            <person name="Tisa L.S."/>
            <person name="Gogarten J.P."/>
            <person name="Alloisio N."/>
            <person name="Bagnarol E."/>
            <person name="Bassi C.A."/>
            <person name="Berry A.M."/>
            <person name="Bickhart D.M."/>
            <person name="Choisne N."/>
            <person name="Couloux A."/>
            <person name="Cournoyer B."/>
            <person name="Cruveiller S."/>
            <person name="Daubin V."/>
            <person name="Demange N."/>
            <person name="Francino M.P."/>
            <person name="Goltsman E."/>
            <person name="Huang Y."/>
            <person name="Kopp O.R."/>
            <person name="Labarre L."/>
            <person name="Lapidus A."/>
            <person name="Lavire C."/>
            <person name="Marechal J."/>
            <person name="Martinez M."/>
            <person name="Mastronunzio J.E."/>
            <person name="Mullin B.C."/>
            <person name="Niemann J."/>
            <person name="Pujic P."/>
            <person name="Rawnsley T."/>
            <person name="Rouy Z."/>
            <person name="Schenowitz C."/>
            <person name="Sellstedt A."/>
            <person name="Tavares F."/>
            <person name="Tomkins J.P."/>
            <person name="Vallenet D."/>
            <person name="Valverde C."/>
            <person name="Wall L.G."/>
            <person name="Wang Y."/>
            <person name="Medigue C."/>
            <person name="Benson D.R."/>
        </authorList>
    </citation>
    <scope>NUCLEOTIDE SEQUENCE [LARGE SCALE GENOMIC DNA]</scope>
    <source>
        <strain evidence="3">DSM 45986 / CECT 9034 / ACN14a</strain>
    </source>
</reference>
<dbReference type="Proteomes" id="UP000000657">
    <property type="component" value="Chromosome"/>
</dbReference>
<evidence type="ECO:0000313" key="2">
    <source>
        <dbReference type="EMBL" id="CAJ61431.1"/>
    </source>
</evidence>